<organism evidence="2 3">
    <name type="scientific">Jannaschia ovalis</name>
    <dbReference type="NCBI Taxonomy" id="3038773"/>
    <lineage>
        <taxon>Bacteria</taxon>
        <taxon>Pseudomonadati</taxon>
        <taxon>Pseudomonadota</taxon>
        <taxon>Alphaproteobacteria</taxon>
        <taxon>Rhodobacterales</taxon>
        <taxon>Roseobacteraceae</taxon>
        <taxon>Jannaschia</taxon>
    </lineage>
</organism>
<evidence type="ECO:0000313" key="3">
    <source>
        <dbReference type="Proteomes" id="UP001243420"/>
    </source>
</evidence>
<protein>
    <submittedName>
        <fullName evidence="2">DsrE family protein</fullName>
    </submittedName>
</protein>
<dbReference type="InterPro" id="IPR003787">
    <property type="entry name" value="Sulphur_relay_DsrE/F-like"/>
</dbReference>
<dbReference type="Proteomes" id="UP001243420">
    <property type="component" value="Chromosome"/>
</dbReference>
<reference evidence="2 3" key="1">
    <citation type="submission" date="2023-04" db="EMBL/GenBank/DDBJ databases">
        <title>Jannaschia ovalis sp. nov., a marine bacterium isolated from sea tidal flat.</title>
        <authorList>
            <person name="Kwon D.Y."/>
            <person name="Kim J.-J."/>
        </authorList>
    </citation>
    <scope>NUCLEOTIDE SEQUENCE [LARGE SCALE GENOMIC DNA]</scope>
    <source>
        <strain evidence="2 3">GRR-S6-38</strain>
    </source>
</reference>
<sequence length="145" mass="15232">MIRSIATAAALAAGLATSALAEGEVHRVAIHVDENDPQVMNMALNNVANVQAHYESIGDEVIVEVVAYGPGLNMFVAGKSPVEDRISAMALEMDNLSFAACGNTHRNMSAKAGAEVPLISEAGIVPSGVVRLIELQEEGYAYVRP</sequence>
<name>A0ABY8LE78_9RHOB</name>
<feature type="chain" id="PRO_5045269048" evidence="1">
    <location>
        <begin position="22"/>
        <end position="145"/>
    </location>
</feature>
<feature type="signal peptide" evidence="1">
    <location>
        <begin position="1"/>
        <end position="21"/>
    </location>
</feature>
<dbReference type="InterPro" id="IPR027396">
    <property type="entry name" value="DsrEFH-like"/>
</dbReference>
<proteinExistence type="predicted"/>
<dbReference type="PANTHER" id="PTHR37691">
    <property type="entry name" value="BLR3518 PROTEIN"/>
    <property type="match status" value="1"/>
</dbReference>
<dbReference type="Gene3D" id="3.40.1260.10">
    <property type="entry name" value="DsrEFH-like"/>
    <property type="match status" value="1"/>
</dbReference>
<dbReference type="SUPFAM" id="SSF75169">
    <property type="entry name" value="DsrEFH-like"/>
    <property type="match status" value="1"/>
</dbReference>
<accession>A0ABY8LE78</accession>
<dbReference type="Pfam" id="PF02635">
    <property type="entry name" value="DsrE"/>
    <property type="match status" value="1"/>
</dbReference>
<dbReference type="PANTHER" id="PTHR37691:SF1">
    <property type="entry name" value="BLR3518 PROTEIN"/>
    <property type="match status" value="1"/>
</dbReference>
<dbReference type="RefSeq" id="WP_279966550.1">
    <property type="nucleotide sequence ID" value="NZ_CP122537.1"/>
</dbReference>
<evidence type="ECO:0000313" key="2">
    <source>
        <dbReference type="EMBL" id="WGH79628.1"/>
    </source>
</evidence>
<keyword evidence="3" id="KW-1185">Reference proteome</keyword>
<evidence type="ECO:0000256" key="1">
    <source>
        <dbReference type="SAM" id="SignalP"/>
    </source>
</evidence>
<gene>
    <name evidence="2" type="ORF">P8627_05030</name>
</gene>
<dbReference type="EMBL" id="CP122537">
    <property type="protein sequence ID" value="WGH79628.1"/>
    <property type="molecule type" value="Genomic_DNA"/>
</dbReference>
<keyword evidence="1" id="KW-0732">Signal</keyword>